<reference evidence="3" key="2">
    <citation type="submission" date="2020-04" db="EMBL/GenBank/DDBJ databases">
        <authorList>
            <consortium name="NCBI Genome Project"/>
        </authorList>
    </citation>
    <scope>NUCLEOTIDE SEQUENCE</scope>
    <source>
        <strain evidence="3">CBS 781.70</strain>
    </source>
</reference>
<gene>
    <name evidence="1 3" type="ORF">P152DRAFT_247050</name>
</gene>
<proteinExistence type="predicted"/>
<evidence type="ECO:0000313" key="1">
    <source>
        <dbReference type="EMBL" id="KAF1815135.1"/>
    </source>
</evidence>
<accession>A0A6G1GAP1</accession>
<protein>
    <submittedName>
        <fullName evidence="1 3">Uncharacterized protein</fullName>
    </submittedName>
</protein>
<sequence>MTPIYTGIRRRLLKKAIFYHQFTMVTRRHHEVTINMEGFGPIETVTIFSSCLVRGDSPRAGRASCQQVVTKSHVHRFLQGTQNAGGQPTYSEGNMDQQRQVAAHTLKGTEAHPWAISVFTVDNTVTSSQHLEVSNQGQIHKPYLRRDTMAQSISEL</sequence>
<reference evidence="3" key="3">
    <citation type="submission" date="2025-04" db="UniProtKB">
        <authorList>
            <consortium name="RefSeq"/>
        </authorList>
    </citation>
    <scope>IDENTIFICATION</scope>
    <source>
        <strain evidence="3">CBS 781.70</strain>
    </source>
</reference>
<keyword evidence="2" id="KW-1185">Reference proteome</keyword>
<organism evidence="1">
    <name type="scientific">Eremomyces bilateralis CBS 781.70</name>
    <dbReference type="NCBI Taxonomy" id="1392243"/>
    <lineage>
        <taxon>Eukaryota</taxon>
        <taxon>Fungi</taxon>
        <taxon>Dikarya</taxon>
        <taxon>Ascomycota</taxon>
        <taxon>Pezizomycotina</taxon>
        <taxon>Dothideomycetes</taxon>
        <taxon>Dothideomycetes incertae sedis</taxon>
        <taxon>Eremomycetales</taxon>
        <taxon>Eremomycetaceae</taxon>
        <taxon>Eremomyces</taxon>
    </lineage>
</organism>
<evidence type="ECO:0000313" key="3">
    <source>
        <dbReference type="RefSeq" id="XP_033536766.1"/>
    </source>
</evidence>
<dbReference type="RefSeq" id="XP_033536766.1">
    <property type="nucleotide sequence ID" value="XM_033674671.1"/>
</dbReference>
<evidence type="ECO:0000313" key="2">
    <source>
        <dbReference type="Proteomes" id="UP000504638"/>
    </source>
</evidence>
<dbReference type="GeneID" id="54415241"/>
<reference evidence="1 3" key="1">
    <citation type="submission" date="2020-01" db="EMBL/GenBank/DDBJ databases">
        <authorList>
            <consortium name="DOE Joint Genome Institute"/>
            <person name="Haridas S."/>
            <person name="Albert R."/>
            <person name="Binder M."/>
            <person name="Bloem J."/>
            <person name="Labutti K."/>
            <person name="Salamov A."/>
            <person name="Andreopoulos B."/>
            <person name="Baker S.E."/>
            <person name="Barry K."/>
            <person name="Bills G."/>
            <person name="Bluhm B.H."/>
            <person name="Cannon C."/>
            <person name="Castanera R."/>
            <person name="Culley D.E."/>
            <person name="Daum C."/>
            <person name="Ezra D."/>
            <person name="Gonzalez J.B."/>
            <person name="Henrissat B."/>
            <person name="Kuo A."/>
            <person name="Liang C."/>
            <person name="Lipzen A."/>
            <person name="Lutzoni F."/>
            <person name="Magnuson J."/>
            <person name="Mondo S."/>
            <person name="Nolan M."/>
            <person name="Ohm R."/>
            <person name="Pangilinan J."/>
            <person name="Park H.-J."/>
            <person name="Ramirez L."/>
            <person name="Alfaro M."/>
            <person name="Sun H."/>
            <person name="Tritt A."/>
            <person name="Yoshinaga Y."/>
            <person name="Zwiers L.-H."/>
            <person name="Turgeon B.G."/>
            <person name="Goodwin S.B."/>
            <person name="Spatafora J.W."/>
            <person name="Crous P.W."/>
            <person name="Grigoriev I.V."/>
        </authorList>
    </citation>
    <scope>NUCLEOTIDE SEQUENCE</scope>
    <source>
        <strain evidence="1 3">CBS 781.70</strain>
    </source>
</reference>
<name>A0A6G1GAP1_9PEZI</name>
<dbReference type="EMBL" id="ML975152">
    <property type="protein sequence ID" value="KAF1815135.1"/>
    <property type="molecule type" value="Genomic_DNA"/>
</dbReference>
<dbReference type="Proteomes" id="UP000504638">
    <property type="component" value="Unplaced"/>
</dbReference>
<dbReference type="AlphaFoldDB" id="A0A6G1GAP1"/>